<feature type="transmembrane region" description="Helical" evidence="1">
    <location>
        <begin position="143"/>
        <end position="167"/>
    </location>
</feature>
<feature type="transmembrane region" description="Helical" evidence="1">
    <location>
        <begin position="35"/>
        <end position="54"/>
    </location>
</feature>
<gene>
    <name evidence="2" type="ORF">KM295_00120</name>
</gene>
<dbReference type="RefSeq" id="WP_256027713.1">
    <property type="nucleotide sequence ID" value="NZ_JAHLKM010000001.1"/>
</dbReference>
<keyword evidence="3" id="KW-1185">Reference proteome</keyword>
<proteinExistence type="predicted"/>
<keyword evidence="1" id="KW-1133">Transmembrane helix</keyword>
<accession>A0A9R1CNG5</accession>
<dbReference type="EMBL" id="JAHLKM010000001">
    <property type="protein sequence ID" value="MCQ4331913.1"/>
    <property type="molecule type" value="Genomic_DNA"/>
</dbReference>
<protein>
    <submittedName>
        <fullName evidence="2">Uncharacterized protein</fullName>
    </submittedName>
</protein>
<sequence>MFRRLRETGPAFLIPAAWGTTAAAHLGIVTRRPVFVMHGVMCVLLVAFVGASWREMEAGVLRTWRRVILAGTPVAFAGLAGFVVPAGSRALFAVSISGWMLIPAAGFVSTARQVPAGASIYRGGATLCVLGAVLYASGTVFGYGALSIAGLGSVAVGQTAGILDAVLRY</sequence>
<feature type="transmembrane region" description="Helical" evidence="1">
    <location>
        <begin position="90"/>
        <end position="108"/>
    </location>
</feature>
<dbReference type="AlphaFoldDB" id="A0A9R1CNG5"/>
<evidence type="ECO:0000313" key="3">
    <source>
        <dbReference type="Proteomes" id="UP001139494"/>
    </source>
</evidence>
<feature type="transmembrane region" description="Helical" evidence="1">
    <location>
        <begin position="12"/>
        <end position="29"/>
    </location>
</feature>
<comment type="caution">
    <text evidence="2">The sequence shown here is derived from an EMBL/GenBank/DDBJ whole genome shotgun (WGS) entry which is preliminary data.</text>
</comment>
<reference evidence="2" key="1">
    <citation type="journal article" date="2023" name="Front. Microbiol.">
        <title>Genomic-based phylogenetic and metabolic analyses of the genus Natronomonas, and description of Natronomonas aquatica sp. nov.</title>
        <authorList>
            <person name="Garcia-Roldan A."/>
            <person name="Duran-Viseras A."/>
            <person name="de la Haba R.R."/>
            <person name="Corral P."/>
            <person name="Sanchez-Porro C."/>
            <person name="Ventosa A."/>
        </authorList>
    </citation>
    <scope>NUCLEOTIDE SEQUENCE</scope>
    <source>
        <strain evidence="2">F2-12</strain>
    </source>
</reference>
<evidence type="ECO:0000256" key="1">
    <source>
        <dbReference type="SAM" id="Phobius"/>
    </source>
</evidence>
<evidence type="ECO:0000313" key="2">
    <source>
        <dbReference type="EMBL" id="MCQ4331913.1"/>
    </source>
</evidence>
<dbReference type="Proteomes" id="UP001139494">
    <property type="component" value="Unassembled WGS sequence"/>
</dbReference>
<organism evidence="2 3">
    <name type="scientific">Natronomonas aquatica</name>
    <dbReference type="NCBI Taxonomy" id="2841590"/>
    <lineage>
        <taxon>Archaea</taxon>
        <taxon>Methanobacteriati</taxon>
        <taxon>Methanobacteriota</taxon>
        <taxon>Stenosarchaea group</taxon>
        <taxon>Halobacteria</taxon>
        <taxon>Halobacteriales</taxon>
        <taxon>Natronomonadaceae</taxon>
        <taxon>Natronomonas</taxon>
    </lineage>
</organism>
<feature type="transmembrane region" description="Helical" evidence="1">
    <location>
        <begin position="66"/>
        <end position="84"/>
    </location>
</feature>
<keyword evidence="1" id="KW-0472">Membrane</keyword>
<keyword evidence="1" id="KW-0812">Transmembrane</keyword>
<name>A0A9R1CNG5_9EURY</name>
<feature type="transmembrane region" description="Helical" evidence="1">
    <location>
        <begin position="120"/>
        <end position="137"/>
    </location>
</feature>